<dbReference type="OrthoDB" id="2196400at2759"/>
<dbReference type="AlphaFoldDB" id="R0ML86"/>
<dbReference type="EMBL" id="KB908974">
    <property type="protein sequence ID" value="EOB13583.1"/>
    <property type="molecule type" value="Genomic_DNA"/>
</dbReference>
<dbReference type="Gene3D" id="2.60.200.20">
    <property type="match status" value="1"/>
</dbReference>
<dbReference type="HOGENOM" id="CLU_572502_0_0_1"/>
<accession>R0ML86</accession>
<name>R0ML86_NOSB1</name>
<dbReference type="OMA" id="GRSLKCD"/>
<dbReference type="STRING" id="578461.R0ML86"/>
<proteinExistence type="predicted"/>
<evidence type="ECO:0000256" key="1">
    <source>
        <dbReference type="SAM" id="MobiDB-lite"/>
    </source>
</evidence>
<organism evidence="2 3">
    <name type="scientific">Nosema bombycis (strain CQ1 / CVCC 102059)</name>
    <name type="common">Microsporidian parasite</name>
    <name type="synonym">Pebrine of silkworm</name>
    <dbReference type="NCBI Taxonomy" id="578461"/>
    <lineage>
        <taxon>Eukaryota</taxon>
        <taxon>Fungi</taxon>
        <taxon>Fungi incertae sedis</taxon>
        <taxon>Microsporidia</taxon>
        <taxon>Nosematidae</taxon>
        <taxon>Nosema</taxon>
    </lineage>
</organism>
<sequence length="477" mass="53425">MSDSFVVEVSRANSNSSEPFYTTNTSITVGNDLQNSIRIREPSIEKVHLQILFDKMSIFVSGKDVYLNENPLEVGQTYPFSLGDTIKIHDVRLTINKTESKQEGSKQEGTVIKPIPTETISELSTIPADEVEVVAMIEKDEKEIFIKKEVHTNQFIEGDVLVQEVTEKIQVEENQRVPEIKKEDGTNEEIDLKNENEGESLQTEELTLNNKRDTLNTTEELTLNKGDTFIKDSVELQKAVKILDNEEKNNLEMALEDGDLTSVKEAITNKKDDLNSEIRDTIEPEITVTDTPIDPTLSRRVMKDLGEVVLEKEILNDAEKVVDEKLGVSEESVEGSVKEGKGDSKGDSSSKESSKEEESLEEPRDNVKDEVSLEEPKEDTTKDSANEYTFKEDTFKEDTLPSSSSLSKSKSTPSKKNKVVSKTETPKKDTSSSTSFISRTPRRAASQTTVENPLMTPIPKRTKRNSTAPKSEKPKKK</sequence>
<feature type="region of interest" description="Disordered" evidence="1">
    <location>
        <begin position="326"/>
        <end position="477"/>
    </location>
</feature>
<dbReference type="Proteomes" id="UP000016927">
    <property type="component" value="Unassembled WGS sequence"/>
</dbReference>
<gene>
    <name evidence="2" type="ORF">NBO_66g0042</name>
</gene>
<protein>
    <submittedName>
        <fullName evidence="2">Uncharacterized protein</fullName>
    </submittedName>
</protein>
<evidence type="ECO:0000313" key="3">
    <source>
        <dbReference type="Proteomes" id="UP000016927"/>
    </source>
</evidence>
<dbReference type="InterPro" id="IPR008984">
    <property type="entry name" value="SMAD_FHA_dom_sf"/>
</dbReference>
<feature type="compositionally biased region" description="Basic and acidic residues" evidence="1">
    <location>
        <begin position="336"/>
        <end position="399"/>
    </location>
</feature>
<reference evidence="2 3" key="1">
    <citation type="journal article" date="2013" name="BMC Genomics">
        <title>Comparative genomics of parasitic silkworm microsporidia reveal an association between genome expansion and host adaptation.</title>
        <authorList>
            <person name="Pan G."/>
            <person name="Xu J."/>
            <person name="Li T."/>
            <person name="Xia Q."/>
            <person name="Liu S.L."/>
            <person name="Zhang G."/>
            <person name="Li S."/>
            <person name="Li C."/>
            <person name="Liu H."/>
            <person name="Yang L."/>
            <person name="Liu T."/>
            <person name="Zhang X."/>
            <person name="Wu Z."/>
            <person name="Fan W."/>
            <person name="Dang X."/>
            <person name="Xiang H."/>
            <person name="Tao M."/>
            <person name="Li Y."/>
            <person name="Hu J."/>
            <person name="Li Z."/>
            <person name="Lin L."/>
            <person name="Luo J."/>
            <person name="Geng L."/>
            <person name="Wang L."/>
            <person name="Long M."/>
            <person name="Wan Y."/>
            <person name="He N."/>
            <person name="Zhang Z."/>
            <person name="Lu C."/>
            <person name="Keeling P.J."/>
            <person name="Wang J."/>
            <person name="Xiang Z."/>
            <person name="Zhou Z."/>
        </authorList>
    </citation>
    <scope>NUCLEOTIDE SEQUENCE [LARGE SCALE GENOMIC DNA]</scope>
    <source>
        <strain evidence="3">CQ1 / CVCC 102059</strain>
    </source>
</reference>
<feature type="compositionally biased region" description="Low complexity" evidence="1">
    <location>
        <begin position="400"/>
        <end position="412"/>
    </location>
</feature>
<evidence type="ECO:0000313" key="2">
    <source>
        <dbReference type="EMBL" id="EOB13583.1"/>
    </source>
</evidence>
<dbReference type="VEuPathDB" id="MicrosporidiaDB:NBO_66g0042"/>
<keyword evidence="3" id="KW-1185">Reference proteome</keyword>
<dbReference type="SUPFAM" id="SSF49879">
    <property type="entry name" value="SMAD/FHA domain"/>
    <property type="match status" value="1"/>
</dbReference>
<dbReference type="CDD" id="cd00060">
    <property type="entry name" value="FHA"/>
    <property type="match status" value="1"/>
</dbReference>